<dbReference type="EMBL" id="QGKM01000003">
    <property type="protein sequence ID" value="PWR00432.1"/>
    <property type="molecule type" value="Genomic_DNA"/>
</dbReference>
<keyword evidence="2" id="KW-1185">Reference proteome</keyword>
<name>A0A317CQP9_9GAMM</name>
<accession>A0A317CQP9</accession>
<sequence length="111" mass="12314">MGLFDIFKKKPLPPKVEKAEGDVFAEAGYKPIATVQVIKGIDAQYIYTVGNTFTMYEIGKYNTSHIHTYETIELASQGALDYLTHTNSQGFTNCLHIENSAHNAMLKSGLI</sequence>
<evidence type="ECO:0000313" key="1">
    <source>
        <dbReference type="EMBL" id="PWR00432.1"/>
    </source>
</evidence>
<organism evidence="1 2">
    <name type="scientific">Leucothrix pacifica</name>
    <dbReference type="NCBI Taxonomy" id="1247513"/>
    <lineage>
        <taxon>Bacteria</taxon>
        <taxon>Pseudomonadati</taxon>
        <taxon>Pseudomonadota</taxon>
        <taxon>Gammaproteobacteria</taxon>
        <taxon>Thiotrichales</taxon>
        <taxon>Thiotrichaceae</taxon>
        <taxon>Leucothrix</taxon>
    </lineage>
</organism>
<proteinExistence type="predicted"/>
<dbReference type="Proteomes" id="UP000245539">
    <property type="component" value="Unassembled WGS sequence"/>
</dbReference>
<dbReference type="AlphaFoldDB" id="A0A317CQP9"/>
<dbReference type="RefSeq" id="WP_109835803.1">
    <property type="nucleotide sequence ID" value="NZ_QGKM01000003.1"/>
</dbReference>
<comment type="caution">
    <text evidence="1">The sequence shown here is derived from an EMBL/GenBank/DDBJ whole genome shotgun (WGS) entry which is preliminary data.</text>
</comment>
<gene>
    <name evidence="1" type="ORF">DKW60_00995</name>
</gene>
<protein>
    <submittedName>
        <fullName evidence="1">Uncharacterized protein</fullName>
    </submittedName>
</protein>
<reference evidence="1 2" key="1">
    <citation type="submission" date="2018-05" db="EMBL/GenBank/DDBJ databases">
        <title>Leucothrix arctica sp. nov., isolated from Arctic seawater.</title>
        <authorList>
            <person name="Choi A."/>
            <person name="Baek K."/>
        </authorList>
    </citation>
    <scope>NUCLEOTIDE SEQUENCE [LARGE SCALE GENOMIC DNA]</scope>
    <source>
        <strain evidence="1 2">JCM 18388</strain>
    </source>
</reference>
<evidence type="ECO:0000313" key="2">
    <source>
        <dbReference type="Proteomes" id="UP000245539"/>
    </source>
</evidence>